<dbReference type="Pfam" id="PF13460">
    <property type="entry name" value="NAD_binding_10"/>
    <property type="match status" value="1"/>
</dbReference>
<feature type="domain" description="NAD(P)-binding" evidence="2">
    <location>
        <begin position="12"/>
        <end position="232"/>
    </location>
</feature>
<accession>A0AA39GJJ2</accession>
<evidence type="ECO:0000256" key="1">
    <source>
        <dbReference type="ARBA" id="ARBA00038376"/>
    </source>
</evidence>
<comment type="caution">
    <text evidence="3">The sequence shown here is derived from an EMBL/GenBank/DDBJ whole genome shotgun (WGS) entry which is preliminary data.</text>
</comment>
<comment type="similarity">
    <text evidence="1">Belongs to the avfA family.</text>
</comment>
<dbReference type="SUPFAM" id="SSF51735">
    <property type="entry name" value="NAD(P)-binding Rossmann-fold domains"/>
    <property type="match status" value="1"/>
</dbReference>
<protein>
    <recommendedName>
        <fullName evidence="2">NAD(P)-binding domain-containing protein</fullName>
    </recommendedName>
</protein>
<organism evidence="3 4">
    <name type="scientific">Sarocladium strictum</name>
    <name type="common">Black bundle disease fungus</name>
    <name type="synonym">Acremonium strictum</name>
    <dbReference type="NCBI Taxonomy" id="5046"/>
    <lineage>
        <taxon>Eukaryota</taxon>
        <taxon>Fungi</taxon>
        <taxon>Dikarya</taxon>
        <taxon>Ascomycota</taxon>
        <taxon>Pezizomycotina</taxon>
        <taxon>Sordariomycetes</taxon>
        <taxon>Hypocreomycetidae</taxon>
        <taxon>Hypocreales</taxon>
        <taxon>Sarocladiaceae</taxon>
        <taxon>Sarocladium</taxon>
    </lineage>
</organism>
<evidence type="ECO:0000313" key="4">
    <source>
        <dbReference type="Proteomes" id="UP001175261"/>
    </source>
</evidence>
<evidence type="ECO:0000259" key="2">
    <source>
        <dbReference type="Pfam" id="PF13460"/>
    </source>
</evidence>
<reference evidence="3" key="1">
    <citation type="submission" date="2022-10" db="EMBL/GenBank/DDBJ databases">
        <title>Determination and structural analysis of whole genome sequence of Sarocladium strictum F4-1.</title>
        <authorList>
            <person name="Hu L."/>
            <person name="Jiang Y."/>
        </authorList>
    </citation>
    <scope>NUCLEOTIDE SEQUENCE</scope>
    <source>
        <strain evidence="3">F4-1</strain>
    </source>
</reference>
<dbReference type="PANTHER" id="PTHR43355">
    <property type="entry name" value="FLAVIN REDUCTASE (NADPH)"/>
    <property type="match status" value="1"/>
</dbReference>
<dbReference type="InterPro" id="IPR051606">
    <property type="entry name" value="Polyketide_Oxido-like"/>
</dbReference>
<gene>
    <name evidence="3" type="ORF">NLU13_4616</name>
</gene>
<dbReference type="InterPro" id="IPR016040">
    <property type="entry name" value="NAD(P)-bd_dom"/>
</dbReference>
<dbReference type="GO" id="GO:0004074">
    <property type="term" value="F:biliverdin reductase [NAD(P)H] activity"/>
    <property type="evidence" value="ECO:0007669"/>
    <property type="project" value="TreeGrafter"/>
</dbReference>
<dbReference type="Proteomes" id="UP001175261">
    <property type="component" value="Unassembled WGS sequence"/>
</dbReference>
<dbReference type="InterPro" id="IPR036291">
    <property type="entry name" value="NAD(P)-bd_dom_sf"/>
</dbReference>
<sequence>MPVSKKTITFFGASTGVGLAALRHCIEQGHTCIVLLRKASKLDAHYPPDRRPSNLIIREGNAHDSAAVTSCLTAPGNRNQLVDAVFTSIGAVPTSGGLSISDPDVCKKGISCLLDGLKTLRSQGIASGDPLIVAISTISHSRYGRDTALVMVPIYKVFVGVAAADKQVMEDRLVASGEKNWVVVRPSHLTDGAKPDRAVRVGIEDIQKGVESREIGYTISREDVGRWCYQNLLGPAEVRKQYMNKALSITW</sequence>
<dbReference type="GO" id="GO:0042602">
    <property type="term" value="F:riboflavin reductase (NADPH) activity"/>
    <property type="evidence" value="ECO:0007669"/>
    <property type="project" value="TreeGrafter"/>
</dbReference>
<name>A0AA39GJJ2_SARSR</name>
<dbReference type="PANTHER" id="PTHR43355:SF2">
    <property type="entry name" value="FLAVIN REDUCTASE (NADPH)"/>
    <property type="match status" value="1"/>
</dbReference>
<dbReference type="AlphaFoldDB" id="A0AA39GJJ2"/>
<proteinExistence type="inferred from homology"/>
<dbReference type="EMBL" id="JAPDFR010000003">
    <property type="protein sequence ID" value="KAK0388371.1"/>
    <property type="molecule type" value="Genomic_DNA"/>
</dbReference>
<dbReference type="Gene3D" id="3.40.50.720">
    <property type="entry name" value="NAD(P)-binding Rossmann-like Domain"/>
    <property type="match status" value="1"/>
</dbReference>
<keyword evidence="4" id="KW-1185">Reference proteome</keyword>
<evidence type="ECO:0000313" key="3">
    <source>
        <dbReference type="EMBL" id="KAK0388371.1"/>
    </source>
</evidence>